<reference evidence="1 2" key="1">
    <citation type="submission" date="2019-06" db="EMBL/GenBank/DDBJ databases">
        <title>New taxonomy in bacterial strain CC-CFT640, isolated from vineyard.</title>
        <authorList>
            <person name="Lin S.-Y."/>
            <person name="Tsai C.-F."/>
            <person name="Young C.-C."/>
        </authorList>
    </citation>
    <scope>NUCLEOTIDE SEQUENCE [LARGE SCALE GENOMIC DNA]</scope>
    <source>
        <strain evidence="1 2">CC-CFT640</strain>
    </source>
</reference>
<gene>
    <name evidence="1" type="ORF">FHP25_40435</name>
</gene>
<feature type="non-terminal residue" evidence="1">
    <location>
        <position position="180"/>
    </location>
</feature>
<evidence type="ECO:0000313" key="2">
    <source>
        <dbReference type="Proteomes" id="UP000321638"/>
    </source>
</evidence>
<sequence>GSGTIGGFTANAGGTVSPGNSPDTLNVAGNVAFAAGSTYLVEIDAANNADRIVATGTATLGGGTVQVTKTGGGYVAGTRYTILTANGSVNGTFAGLVAAGTGLPLFDLALSYDPSNVYLDVARNAVTFCGVAASRNQCTAGSGVESLGAGNPIFDAVANLPDTAGIRRAFDLLSGEIHAS</sequence>
<accession>A0A5C8P5M6</accession>
<dbReference type="NCBIfam" id="TIGR01414">
    <property type="entry name" value="autotrans_barl"/>
    <property type="match status" value="1"/>
</dbReference>
<dbReference type="EMBL" id="VDUZ01000131">
    <property type="protein sequence ID" value="TXL69034.1"/>
    <property type="molecule type" value="Genomic_DNA"/>
</dbReference>
<dbReference type="InterPro" id="IPR011050">
    <property type="entry name" value="Pectin_lyase_fold/virulence"/>
</dbReference>
<dbReference type="AlphaFoldDB" id="A0A5C8P5M6"/>
<organism evidence="1 2">
    <name type="scientific">Vineibacter terrae</name>
    <dbReference type="NCBI Taxonomy" id="2586908"/>
    <lineage>
        <taxon>Bacteria</taxon>
        <taxon>Pseudomonadati</taxon>
        <taxon>Pseudomonadota</taxon>
        <taxon>Alphaproteobacteria</taxon>
        <taxon>Hyphomicrobiales</taxon>
        <taxon>Vineibacter</taxon>
    </lineage>
</organism>
<comment type="caution">
    <text evidence="1">The sequence shown here is derived from an EMBL/GenBank/DDBJ whole genome shotgun (WGS) entry which is preliminary data.</text>
</comment>
<dbReference type="OrthoDB" id="9804931at2"/>
<dbReference type="GO" id="GO:0019867">
    <property type="term" value="C:outer membrane"/>
    <property type="evidence" value="ECO:0007669"/>
    <property type="project" value="InterPro"/>
</dbReference>
<feature type="non-terminal residue" evidence="1">
    <location>
        <position position="1"/>
    </location>
</feature>
<protein>
    <submittedName>
        <fullName evidence="1">Autotransporter outer membrane beta-barrel domain-containing protein</fullName>
    </submittedName>
</protein>
<keyword evidence="2" id="KW-1185">Reference proteome</keyword>
<name>A0A5C8P5M6_9HYPH</name>
<dbReference type="Proteomes" id="UP000321638">
    <property type="component" value="Unassembled WGS sequence"/>
</dbReference>
<dbReference type="RefSeq" id="WP_147852697.1">
    <property type="nucleotide sequence ID" value="NZ_VDUZ01000131.1"/>
</dbReference>
<dbReference type="InterPro" id="IPR006315">
    <property type="entry name" value="OM_autotransptr_brl_dom"/>
</dbReference>
<proteinExistence type="predicted"/>
<evidence type="ECO:0000313" key="1">
    <source>
        <dbReference type="EMBL" id="TXL69034.1"/>
    </source>
</evidence>
<dbReference type="SUPFAM" id="SSF51126">
    <property type="entry name" value="Pectin lyase-like"/>
    <property type="match status" value="1"/>
</dbReference>